<feature type="domain" description="DUF6546" evidence="1">
    <location>
        <begin position="268"/>
        <end position="415"/>
    </location>
</feature>
<organism evidence="2 3">
    <name type="scientific">Trichoderma gamsii</name>
    <dbReference type="NCBI Taxonomy" id="398673"/>
    <lineage>
        <taxon>Eukaryota</taxon>
        <taxon>Fungi</taxon>
        <taxon>Dikarya</taxon>
        <taxon>Ascomycota</taxon>
        <taxon>Pezizomycotina</taxon>
        <taxon>Sordariomycetes</taxon>
        <taxon>Hypocreomycetidae</taxon>
        <taxon>Hypocreales</taxon>
        <taxon>Hypocreaceae</taxon>
        <taxon>Trichoderma</taxon>
    </lineage>
</organism>
<dbReference type="GeneID" id="29986438"/>
<gene>
    <name evidence="2" type="ORF">TGAM01_v201554</name>
</gene>
<name>A0A2P4ZYD8_9HYPO</name>
<protein>
    <recommendedName>
        <fullName evidence="1">DUF6546 domain-containing protein</fullName>
    </recommendedName>
</protein>
<proteinExistence type="predicted"/>
<dbReference type="Pfam" id="PF20183">
    <property type="entry name" value="DUF6546"/>
    <property type="match status" value="1"/>
</dbReference>
<dbReference type="InterPro" id="IPR046676">
    <property type="entry name" value="DUF6546"/>
</dbReference>
<evidence type="ECO:0000313" key="3">
    <source>
        <dbReference type="Proteomes" id="UP000054821"/>
    </source>
</evidence>
<dbReference type="RefSeq" id="XP_018660386.1">
    <property type="nucleotide sequence ID" value="XM_018806355.1"/>
</dbReference>
<dbReference type="EMBL" id="JPDN02000004">
    <property type="protein sequence ID" value="PON29305.1"/>
    <property type="molecule type" value="Genomic_DNA"/>
</dbReference>
<evidence type="ECO:0000259" key="1">
    <source>
        <dbReference type="Pfam" id="PF20183"/>
    </source>
</evidence>
<accession>A0A2P4ZYD8</accession>
<reference evidence="2 3" key="1">
    <citation type="journal article" date="2016" name="Genome Announc.">
        <title>Draft Whole-Genome Sequence of Trichoderma gamsii T6085, a Promising Biocontrol Agent of Fusarium Head Blight on Wheat.</title>
        <authorList>
            <person name="Baroncelli R."/>
            <person name="Zapparata A."/>
            <person name="Piaggeschi G."/>
            <person name="Sarrocco S."/>
            <person name="Vannacci G."/>
        </authorList>
    </citation>
    <scope>NUCLEOTIDE SEQUENCE [LARGE SCALE GENOMIC DNA]</scope>
    <source>
        <strain evidence="2 3">T6085</strain>
    </source>
</reference>
<dbReference type="Proteomes" id="UP000054821">
    <property type="component" value="Unassembled WGS sequence"/>
</dbReference>
<sequence>MSWHRFPLEIKYEILQKLIEDGGKLAKFATVSREWQEKIQQHTFARIRLTPSRLVDFDAMTSRNRSLVRYLWLCLELDKYCCLDCAQRCTFDTDDDENATIMTTLQKLFSVLNHWGSHSNLTLDISVYSPSDSEHWFPHLTFEPDIPWSTGGHNQVVEQAGRAIAADNQHGSNNVTGAAINRVFGEIMNPDHVIFLPFANDEQEDEWWQRLPLVPAVTSVLLRQQSRRRWKPRALAQMLSRLPMLRELHYEPWREWCNEVQDSRDEWSFMVDACDFFNAHDQSSQEWPNLTLLVLTSQLLTPQQSPTDIMDMLQRAGLAATRMPKLRTMEIWNGRDKLAALFRYELLQEQRCAVITWKGTWDLILQPSVVETWGAVTTRRGGFRLDVVYEMLDSDTIRSHGDAMVELKVSERVVRPISLEQIRIDCDAPWRRTRPYLENGLWMNFN</sequence>
<comment type="caution">
    <text evidence="2">The sequence shown here is derived from an EMBL/GenBank/DDBJ whole genome shotgun (WGS) entry which is preliminary data.</text>
</comment>
<keyword evidence="3" id="KW-1185">Reference proteome</keyword>
<dbReference type="AlphaFoldDB" id="A0A2P4ZYD8"/>
<evidence type="ECO:0000313" key="2">
    <source>
        <dbReference type="EMBL" id="PON29305.1"/>
    </source>
</evidence>